<feature type="transmembrane region" description="Helical" evidence="8">
    <location>
        <begin position="356"/>
        <end position="378"/>
    </location>
</feature>
<evidence type="ECO:0000256" key="3">
    <source>
        <dbReference type="ARBA" id="ARBA00022692"/>
    </source>
</evidence>
<dbReference type="PANTHER" id="PTHR11616:SF295">
    <property type="entry name" value="SODIUM: NEUROTRANSMITTER SYMPORTER FAMILY"/>
    <property type="match status" value="1"/>
</dbReference>
<feature type="transmembrane region" description="Helical" evidence="8">
    <location>
        <begin position="513"/>
        <end position="534"/>
    </location>
</feature>
<feature type="transmembrane region" description="Helical" evidence="8">
    <location>
        <begin position="24"/>
        <end position="41"/>
    </location>
</feature>
<feature type="transmembrane region" description="Helical" evidence="8">
    <location>
        <begin position="269"/>
        <end position="286"/>
    </location>
</feature>
<keyword evidence="5 8" id="KW-1133">Transmembrane helix</keyword>
<proteinExistence type="predicted"/>
<accession>A0A085NNB6</accession>
<evidence type="ECO:0000313" key="9">
    <source>
        <dbReference type="EMBL" id="KFD70962.1"/>
    </source>
</evidence>
<dbReference type="PRINTS" id="PR00176">
    <property type="entry name" value="NANEUSMPORT"/>
</dbReference>
<dbReference type="GO" id="GO:0046872">
    <property type="term" value="F:metal ion binding"/>
    <property type="evidence" value="ECO:0007669"/>
    <property type="project" value="UniProtKB-KW"/>
</dbReference>
<dbReference type="GO" id="GO:0015179">
    <property type="term" value="F:L-amino acid transmembrane transporter activity"/>
    <property type="evidence" value="ECO:0007669"/>
    <property type="project" value="TreeGrafter"/>
</dbReference>
<dbReference type="Proteomes" id="UP000030758">
    <property type="component" value="Unassembled WGS sequence"/>
</dbReference>
<name>A0A085NNB6_9BILA</name>
<evidence type="ECO:0000256" key="2">
    <source>
        <dbReference type="ARBA" id="ARBA00022448"/>
    </source>
</evidence>
<evidence type="ECO:0000256" key="4">
    <source>
        <dbReference type="ARBA" id="ARBA00022847"/>
    </source>
</evidence>
<evidence type="ECO:0000256" key="6">
    <source>
        <dbReference type="ARBA" id="ARBA00023136"/>
    </source>
</evidence>
<dbReference type="GO" id="GO:0089718">
    <property type="term" value="P:amino acid import across plasma membrane"/>
    <property type="evidence" value="ECO:0007669"/>
    <property type="project" value="TreeGrafter"/>
</dbReference>
<keyword evidence="4" id="KW-0769">Symport</keyword>
<feature type="transmembrane region" description="Helical" evidence="8">
    <location>
        <begin position="189"/>
        <end position="209"/>
    </location>
</feature>
<feature type="binding site" evidence="7">
    <location>
        <position position="368"/>
    </location>
    <ligand>
        <name>Na(+)</name>
        <dbReference type="ChEBI" id="CHEBI:29101"/>
        <label>1</label>
    </ligand>
</feature>
<evidence type="ECO:0000256" key="8">
    <source>
        <dbReference type="SAM" id="Phobius"/>
    </source>
</evidence>
<keyword evidence="7" id="KW-0915">Sodium</keyword>
<comment type="subcellular location">
    <subcellularLocation>
        <location evidence="1">Membrane</location>
        <topology evidence="1">Multi-pass membrane protein</topology>
    </subcellularLocation>
</comment>
<dbReference type="Pfam" id="PF00209">
    <property type="entry name" value="SNF"/>
    <property type="match status" value="1"/>
</dbReference>
<organism evidence="9">
    <name type="scientific">Trichuris suis</name>
    <name type="common">pig whipworm</name>
    <dbReference type="NCBI Taxonomy" id="68888"/>
    <lineage>
        <taxon>Eukaryota</taxon>
        <taxon>Metazoa</taxon>
        <taxon>Ecdysozoa</taxon>
        <taxon>Nematoda</taxon>
        <taxon>Enoplea</taxon>
        <taxon>Dorylaimia</taxon>
        <taxon>Trichinellida</taxon>
        <taxon>Trichuridae</taxon>
        <taxon>Trichuris</taxon>
    </lineage>
</organism>
<feature type="transmembrane region" description="Helical" evidence="8">
    <location>
        <begin position="298"/>
        <end position="324"/>
    </location>
</feature>
<dbReference type="GO" id="GO:0005283">
    <property type="term" value="F:amino acid:sodium symporter activity"/>
    <property type="evidence" value="ECO:0007669"/>
    <property type="project" value="TreeGrafter"/>
</dbReference>
<keyword evidence="6 8" id="KW-0472">Membrane</keyword>
<dbReference type="EMBL" id="KL367484">
    <property type="protein sequence ID" value="KFD70962.1"/>
    <property type="molecule type" value="Genomic_DNA"/>
</dbReference>
<evidence type="ECO:0000256" key="1">
    <source>
        <dbReference type="ARBA" id="ARBA00004141"/>
    </source>
</evidence>
<keyword evidence="3 8" id="KW-0812">Transmembrane</keyword>
<evidence type="ECO:0000256" key="5">
    <source>
        <dbReference type="ARBA" id="ARBA00022989"/>
    </source>
</evidence>
<feature type="transmembrane region" description="Helical" evidence="8">
    <location>
        <begin position="53"/>
        <end position="75"/>
    </location>
</feature>
<dbReference type="AlphaFoldDB" id="A0A085NNB6"/>
<dbReference type="PANTHER" id="PTHR11616">
    <property type="entry name" value="SODIUM/CHLORIDE DEPENDENT TRANSPORTER"/>
    <property type="match status" value="1"/>
</dbReference>
<feature type="transmembrane region" description="Helical" evidence="8">
    <location>
        <begin position="438"/>
        <end position="457"/>
    </location>
</feature>
<dbReference type="InterPro" id="IPR037272">
    <property type="entry name" value="SNS_sf"/>
</dbReference>
<dbReference type="SUPFAM" id="SSF161070">
    <property type="entry name" value="SNF-like"/>
    <property type="match status" value="1"/>
</dbReference>
<keyword evidence="2" id="KW-0813">Transport</keyword>
<sequence length="626" mass="70054">MATRTTGNFIIEEWRDLWSFKSDFIIVCFVYVFSSTSILALPKMFIENGGGAFGVAYLISLLVCCTPLVMMELAVGQLCASSPPKSMFNMSPLFAGVGTSYTLLSLLTSSIYVAYASYIISLLVHLFMSIENETPSWAPCPEKVAIDTLLEADYINVSASENLVDINKFFQTIVLNATSGVEETGKLQWLLISGSAFVWLVIFIALFLGVRWLGKVCYFTFVIPLLLVLTLLVKSLSTEGANVMVQKIFETDWQALYKMETWMCALSQSLYGTGLCFGAYITLGSFNRRNNNLVGDTFLIVLIHAVLSCLGLVTVAALLGHLAIKCNQPYEKALTYDFSQLLNLLEAVGHFEHPHLWSALLLLFFLLLIFNFLYVLVLNIQTPVEDAIGDSASHFFPRTAICLAVCTLGFVITLGYNTQSGFPVIRIIVKYLDLFCPWFLLALEIFAIAWVYCAHLLARDVSQMITSRLFKIIAYPFFELTYLLPAVPIFIAVVKLQMYNNSLTDQRNIWVELIGWAMVLILLPVPINIVYCIAKTCFKGPGFSLWEVAAGPIGDNYSFNHTVLLLKKFKYAFASPLRYEVPKVSTTPRYTSTAPGYVLLPHAPLAEPEQYTDVYNDRQQMRVSKA</sequence>
<dbReference type="PROSITE" id="PS50267">
    <property type="entry name" value="NA_NEUROTRAN_SYMP_3"/>
    <property type="match status" value="1"/>
</dbReference>
<protein>
    <recommendedName>
        <fullName evidence="10">Sodium:neurotransmitter symporter family protein</fullName>
    </recommendedName>
</protein>
<evidence type="ECO:0008006" key="10">
    <source>
        <dbReference type="Google" id="ProtNLM"/>
    </source>
</evidence>
<feature type="transmembrane region" description="Helical" evidence="8">
    <location>
        <begin position="469"/>
        <end position="493"/>
    </location>
</feature>
<dbReference type="GO" id="GO:0005886">
    <property type="term" value="C:plasma membrane"/>
    <property type="evidence" value="ECO:0007669"/>
    <property type="project" value="TreeGrafter"/>
</dbReference>
<keyword evidence="7" id="KW-0479">Metal-binding</keyword>
<evidence type="ECO:0000256" key="7">
    <source>
        <dbReference type="PIRSR" id="PIRSR600175-1"/>
    </source>
</evidence>
<gene>
    <name evidence="9" type="ORF">M514_02537</name>
</gene>
<feature type="transmembrane region" description="Helical" evidence="8">
    <location>
        <begin position="399"/>
        <end position="418"/>
    </location>
</feature>
<feature type="transmembrane region" description="Helical" evidence="8">
    <location>
        <begin position="216"/>
        <end position="233"/>
    </location>
</feature>
<reference evidence="9" key="1">
    <citation type="journal article" date="2014" name="Nat. Genet.">
        <title>Genome and transcriptome of the porcine whipworm Trichuris suis.</title>
        <authorList>
            <person name="Jex A.R."/>
            <person name="Nejsum P."/>
            <person name="Schwarz E.M."/>
            <person name="Hu L."/>
            <person name="Young N.D."/>
            <person name="Hall R.S."/>
            <person name="Korhonen P.K."/>
            <person name="Liao S."/>
            <person name="Thamsborg S."/>
            <person name="Xia J."/>
            <person name="Xu P."/>
            <person name="Wang S."/>
            <person name="Scheerlinck J.P."/>
            <person name="Hofmann A."/>
            <person name="Sternberg P.W."/>
            <person name="Wang J."/>
            <person name="Gasser R.B."/>
        </authorList>
    </citation>
    <scope>NUCLEOTIDE SEQUENCE [LARGE SCALE GENOMIC DNA]</scope>
    <source>
        <strain evidence="9">DCEP-RM93F</strain>
    </source>
</reference>
<dbReference type="InterPro" id="IPR000175">
    <property type="entry name" value="Na/ntran_symport"/>
</dbReference>